<gene>
    <name evidence="1" type="ORF">METZ01_LOCUS379792</name>
</gene>
<accession>A0A382TZT0</accession>
<protein>
    <submittedName>
        <fullName evidence="1">Uncharacterized protein</fullName>
    </submittedName>
</protein>
<evidence type="ECO:0000313" key="1">
    <source>
        <dbReference type="EMBL" id="SVD26938.1"/>
    </source>
</evidence>
<dbReference type="AlphaFoldDB" id="A0A382TZT0"/>
<name>A0A382TZT0_9ZZZZ</name>
<organism evidence="1">
    <name type="scientific">marine metagenome</name>
    <dbReference type="NCBI Taxonomy" id="408172"/>
    <lineage>
        <taxon>unclassified sequences</taxon>
        <taxon>metagenomes</taxon>
        <taxon>ecological metagenomes</taxon>
    </lineage>
</organism>
<feature type="non-terminal residue" evidence="1">
    <location>
        <position position="1"/>
    </location>
</feature>
<proteinExistence type="predicted"/>
<sequence>SKEYGKWIMIDTGGDSNDQTKATYYYVKNNVPMSALEIHNAWINQDFDQVGIQPEQAAKRFENDVISRAQLFERFCIHLRNDELRTLSPGEPEHGLGSYHYDGYLWWKDGHTLPHPWFSKHSGREGDFYWTLNHVGIYLSRSNHPEMLNVDLSTQMPNIKGYLVQMDGNDWISTPNHFNWKLRLGENQLQVKTVNKLGREGKGNYLAIECR</sequence>
<dbReference type="EMBL" id="UINC01140029">
    <property type="protein sequence ID" value="SVD26938.1"/>
    <property type="molecule type" value="Genomic_DNA"/>
</dbReference>
<reference evidence="1" key="1">
    <citation type="submission" date="2018-05" db="EMBL/GenBank/DDBJ databases">
        <authorList>
            <person name="Lanie J.A."/>
            <person name="Ng W.-L."/>
            <person name="Kazmierczak K.M."/>
            <person name="Andrzejewski T.M."/>
            <person name="Davidsen T.M."/>
            <person name="Wayne K.J."/>
            <person name="Tettelin H."/>
            <person name="Glass J.I."/>
            <person name="Rusch D."/>
            <person name="Podicherti R."/>
            <person name="Tsui H.-C.T."/>
            <person name="Winkler M.E."/>
        </authorList>
    </citation>
    <scope>NUCLEOTIDE SEQUENCE</scope>
</reference>